<dbReference type="AlphaFoldDB" id="A0A8T0A4T2"/>
<keyword evidence="3" id="KW-1185">Reference proteome</keyword>
<keyword evidence="1" id="KW-0175">Coiled coil</keyword>
<evidence type="ECO:0000256" key="1">
    <source>
        <dbReference type="SAM" id="Coils"/>
    </source>
</evidence>
<dbReference type="EMBL" id="JABFDY010000029">
    <property type="protein sequence ID" value="KAF7686498.1"/>
    <property type="molecule type" value="Genomic_DNA"/>
</dbReference>
<feature type="coiled-coil region" evidence="1">
    <location>
        <begin position="203"/>
        <end position="272"/>
    </location>
</feature>
<protein>
    <submittedName>
        <fullName evidence="2">Uncharacterized protein</fullName>
    </submittedName>
</protein>
<feature type="coiled-coil region" evidence="1">
    <location>
        <begin position="109"/>
        <end position="167"/>
    </location>
</feature>
<dbReference type="Proteomes" id="UP000606274">
    <property type="component" value="Unassembled WGS sequence"/>
</dbReference>
<accession>A0A8T0A4T2</accession>
<reference evidence="2" key="1">
    <citation type="submission" date="2020-08" db="EMBL/GenBank/DDBJ databases">
        <title>Chromosome-level assembly of Southern catfish (Silurus meridionalis) provides insights into visual adaptation to the nocturnal and benthic lifestyles.</title>
        <authorList>
            <person name="Zhang Y."/>
            <person name="Wang D."/>
            <person name="Peng Z."/>
        </authorList>
    </citation>
    <scope>NUCLEOTIDE SEQUENCE</scope>
    <source>
        <strain evidence="2">SWU-2019-XX</strain>
        <tissue evidence="2">Muscle</tissue>
    </source>
</reference>
<organism evidence="2 3">
    <name type="scientific">Silurus meridionalis</name>
    <name type="common">Southern catfish</name>
    <name type="synonym">Silurus soldatovi meridionalis</name>
    <dbReference type="NCBI Taxonomy" id="175797"/>
    <lineage>
        <taxon>Eukaryota</taxon>
        <taxon>Metazoa</taxon>
        <taxon>Chordata</taxon>
        <taxon>Craniata</taxon>
        <taxon>Vertebrata</taxon>
        <taxon>Euteleostomi</taxon>
        <taxon>Actinopterygii</taxon>
        <taxon>Neopterygii</taxon>
        <taxon>Teleostei</taxon>
        <taxon>Ostariophysi</taxon>
        <taxon>Siluriformes</taxon>
        <taxon>Siluridae</taxon>
        <taxon>Silurus</taxon>
    </lineage>
</organism>
<name>A0A8T0A4T2_SILME</name>
<sequence length="357" mass="40077">MVSQKRKQDSIEVQATHSYSRRLIFKNPCDKVKMTQPSSSKIVLRNTAKAVIGPLKDGISSLNGVYEALITADVDPVTGQCSNYISIRQQIVQAHQHLQQSEQMAGSGLKSLDKSLESLIQDEGKLNREMNNTKQTLDNLRTEQESNKQLLREFQGTLETLQDQENRKHTAEIVTGVGAGLFAIPVIGWIAGSAMVIGGAVELDQATHAVNMAKEEVKKSEREVEKYNHKVSDYEYKIFQTNCDISQKDEKLKQKREEIQKVKKQIESVAEFQNKVRSAVHLLSVLSGKASVAEHQTRRFILQEPVVKVMEDVMKAANEITGNELLYNEDIPRLIGQMKENNQRLTTICASENNEGV</sequence>
<gene>
    <name evidence="2" type="ORF">HF521_015860</name>
</gene>
<proteinExistence type="predicted"/>
<evidence type="ECO:0000313" key="2">
    <source>
        <dbReference type="EMBL" id="KAF7686498.1"/>
    </source>
</evidence>
<evidence type="ECO:0000313" key="3">
    <source>
        <dbReference type="Proteomes" id="UP000606274"/>
    </source>
</evidence>
<comment type="caution">
    <text evidence="2">The sequence shown here is derived from an EMBL/GenBank/DDBJ whole genome shotgun (WGS) entry which is preliminary data.</text>
</comment>